<proteinExistence type="predicted"/>
<dbReference type="Pfam" id="PF07729">
    <property type="entry name" value="FCD"/>
    <property type="match status" value="1"/>
</dbReference>
<dbReference type="Gene3D" id="1.20.120.530">
    <property type="entry name" value="GntR ligand-binding domain-like"/>
    <property type="match status" value="1"/>
</dbReference>
<dbReference type="InterPro" id="IPR008920">
    <property type="entry name" value="TF_FadR/GntR_C"/>
</dbReference>
<keyword evidence="2" id="KW-0238">DNA-binding</keyword>
<evidence type="ECO:0000259" key="4">
    <source>
        <dbReference type="Pfam" id="PF07729"/>
    </source>
</evidence>
<organism evidence="5 6">
    <name type="scientific">Paraburkholderia caballeronis</name>
    <dbReference type="NCBI Taxonomy" id="416943"/>
    <lineage>
        <taxon>Bacteria</taxon>
        <taxon>Pseudomonadati</taxon>
        <taxon>Pseudomonadota</taxon>
        <taxon>Betaproteobacteria</taxon>
        <taxon>Burkholderiales</taxon>
        <taxon>Burkholderiaceae</taxon>
        <taxon>Paraburkholderia</taxon>
    </lineage>
</organism>
<reference evidence="6" key="1">
    <citation type="submission" date="2016-10" db="EMBL/GenBank/DDBJ databases">
        <authorList>
            <person name="Varghese N."/>
            <person name="Submissions S."/>
        </authorList>
    </citation>
    <scope>NUCLEOTIDE SEQUENCE [LARGE SCALE GENOMIC DNA]</scope>
    <source>
        <strain evidence="6">LMG 26416</strain>
    </source>
</reference>
<gene>
    <name evidence="5" type="ORF">SAMN05192542_1287</name>
</gene>
<dbReference type="InterPro" id="IPR011711">
    <property type="entry name" value="GntR_C"/>
</dbReference>
<keyword evidence="1" id="KW-0805">Transcription regulation</keyword>
<dbReference type="AlphaFoldDB" id="A0A1H7VWR7"/>
<dbReference type="Proteomes" id="UP000199120">
    <property type="component" value="Unassembled WGS sequence"/>
</dbReference>
<evidence type="ECO:0000313" key="5">
    <source>
        <dbReference type="EMBL" id="SEM13265.1"/>
    </source>
</evidence>
<feature type="domain" description="GntR C-terminal" evidence="4">
    <location>
        <begin position="2"/>
        <end position="81"/>
    </location>
</feature>
<dbReference type="SUPFAM" id="SSF48008">
    <property type="entry name" value="GntR ligand-binding domain-like"/>
    <property type="match status" value="1"/>
</dbReference>
<evidence type="ECO:0000256" key="1">
    <source>
        <dbReference type="ARBA" id="ARBA00023015"/>
    </source>
</evidence>
<evidence type="ECO:0000256" key="2">
    <source>
        <dbReference type="ARBA" id="ARBA00023125"/>
    </source>
</evidence>
<evidence type="ECO:0000313" key="6">
    <source>
        <dbReference type="Proteomes" id="UP000199120"/>
    </source>
</evidence>
<evidence type="ECO:0000256" key="3">
    <source>
        <dbReference type="ARBA" id="ARBA00023163"/>
    </source>
</evidence>
<dbReference type="EMBL" id="FOAJ01000028">
    <property type="protein sequence ID" value="SEM13265.1"/>
    <property type="molecule type" value="Genomic_DNA"/>
</dbReference>
<keyword evidence="6" id="KW-1185">Reference proteome</keyword>
<protein>
    <submittedName>
        <fullName evidence="5">FCD domain-containing protein</fullName>
    </submittedName>
</protein>
<dbReference type="GO" id="GO:0003677">
    <property type="term" value="F:DNA binding"/>
    <property type="evidence" value="ECO:0007669"/>
    <property type="project" value="UniProtKB-KW"/>
</dbReference>
<accession>A0A1H7VWR7</accession>
<name>A0A1H7VWR7_9BURK</name>
<dbReference type="OrthoDB" id="9788098at2"/>
<sequence>MNEKFHMRMSQAVGNSFFYDFARSTHRHVRRLLVHLYKLEAESTPEELDIQFERNLAEHDTIIEIVKRKDRQALVEFLPKHAKVT</sequence>
<keyword evidence="3" id="KW-0804">Transcription</keyword>